<dbReference type="Proteomes" id="UP000004778">
    <property type="component" value="Unassembled WGS sequence"/>
</dbReference>
<dbReference type="EMBL" id="ACFH01000099">
    <property type="protein sequence ID" value="EEH65841.1"/>
    <property type="molecule type" value="Genomic_DNA"/>
</dbReference>
<dbReference type="GO" id="GO:0016887">
    <property type="term" value="F:ATP hydrolysis activity"/>
    <property type="evidence" value="ECO:0007669"/>
    <property type="project" value="UniProtKB-UniRule"/>
</dbReference>
<feature type="compositionally biased region" description="Basic and acidic residues" evidence="16">
    <location>
        <begin position="11"/>
        <end position="20"/>
    </location>
</feature>
<feature type="binding site" evidence="14">
    <location>
        <position position="551"/>
    </location>
    <ligand>
        <name>Zn(2+)</name>
        <dbReference type="ChEBI" id="CHEBI:29105"/>
        <note>catalytic</note>
    </ligand>
</feature>
<keyword evidence="8 14" id="KW-0862">Zinc</keyword>
<dbReference type="OrthoDB" id="9809379at2"/>
<dbReference type="GO" id="GO:0005886">
    <property type="term" value="C:plasma membrane"/>
    <property type="evidence" value="ECO:0007669"/>
    <property type="project" value="UniProtKB-SubCell"/>
</dbReference>
<dbReference type="Pfam" id="PF01434">
    <property type="entry name" value="Peptidase_M41"/>
    <property type="match status" value="1"/>
</dbReference>
<dbReference type="PANTHER" id="PTHR23076:SF97">
    <property type="entry name" value="ATP-DEPENDENT ZINC METALLOPROTEASE YME1L1"/>
    <property type="match status" value="1"/>
</dbReference>
<dbReference type="InterPro" id="IPR027417">
    <property type="entry name" value="P-loop_NTPase"/>
</dbReference>
<dbReference type="GO" id="GO:0030163">
    <property type="term" value="P:protein catabolic process"/>
    <property type="evidence" value="ECO:0007669"/>
    <property type="project" value="UniProtKB-UniRule"/>
</dbReference>
<dbReference type="GO" id="GO:0004176">
    <property type="term" value="F:ATP-dependent peptidase activity"/>
    <property type="evidence" value="ECO:0007669"/>
    <property type="project" value="InterPro"/>
</dbReference>
<evidence type="ECO:0000256" key="4">
    <source>
        <dbReference type="ARBA" id="ARBA00022692"/>
    </source>
</evidence>
<evidence type="ECO:0000313" key="19">
    <source>
        <dbReference type="Proteomes" id="UP000004778"/>
    </source>
</evidence>
<accession>C0W609</accession>
<keyword evidence="4 14" id="KW-0812">Transmembrane</keyword>
<dbReference type="Gene3D" id="3.40.50.300">
    <property type="entry name" value="P-loop containing nucleotide triphosphate hydrolases"/>
    <property type="match status" value="1"/>
</dbReference>
<evidence type="ECO:0000256" key="2">
    <source>
        <dbReference type="ARBA" id="ARBA00010044"/>
    </source>
</evidence>
<dbReference type="STRING" id="103621.GCA_001067145_01601"/>
<dbReference type="HAMAP" id="MF_01458">
    <property type="entry name" value="FtsH"/>
    <property type="match status" value="1"/>
</dbReference>
<dbReference type="FunFam" id="1.20.58.760:FF:000001">
    <property type="entry name" value="ATP-dependent zinc metalloprotease FtsH"/>
    <property type="match status" value="1"/>
</dbReference>
<comment type="caution">
    <text evidence="18">The sequence shown here is derived from an EMBL/GenBank/DDBJ whole genome shotgun (WGS) entry which is preliminary data.</text>
</comment>
<feature type="domain" description="AAA+ ATPase" evidence="17">
    <location>
        <begin position="245"/>
        <end position="384"/>
    </location>
</feature>
<dbReference type="FunFam" id="3.40.50.300:FF:000001">
    <property type="entry name" value="ATP-dependent zinc metalloprotease FtsH"/>
    <property type="match status" value="1"/>
</dbReference>
<keyword evidence="6 14" id="KW-0547">Nucleotide-binding</keyword>
<dbReference type="GO" id="GO:0004222">
    <property type="term" value="F:metalloendopeptidase activity"/>
    <property type="evidence" value="ECO:0007669"/>
    <property type="project" value="InterPro"/>
</dbReference>
<keyword evidence="5 14" id="KW-0479">Metal-binding</keyword>
<name>C0W609_9ACTO</name>
<keyword evidence="19" id="KW-1185">Reference proteome</keyword>
<feature type="transmembrane region" description="Helical" evidence="14">
    <location>
        <begin position="42"/>
        <end position="63"/>
    </location>
</feature>
<reference evidence="18 19" key="1">
    <citation type="submission" date="2009-01" db="EMBL/GenBank/DDBJ databases">
        <authorList>
            <person name="Qin X."/>
            <person name="Bachman B."/>
            <person name="Battles P."/>
            <person name="Bell A."/>
            <person name="Bess C."/>
            <person name="Bickham C."/>
            <person name="Chaboub L."/>
            <person name="Chen D."/>
            <person name="Coyle M."/>
            <person name="Deiros D.R."/>
            <person name="Dinh H."/>
            <person name="Forbes L."/>
            <person name="Fowler G."/>
            <person name="Francisco L."/>
            <person name="Fu Q."/>
            <person name="Gubbala S."/>
            <person name="Hale W."/>
            <person name="Han Y."/>
            <person name="Hemphill L."/>
            <person name="Highlander S.K."/>
            <person name="Hirani K."/>
            <person name="Hogues M."/>
            <person name="Jackson L."/>
            <person name="Jakkamsetti A."/>
            <person name="Javaid M."/>
            <person name="Jiang H."/>
            <person name="Korchina V."/>
            <person name="Kovar C."/>
            <person name="Lara F."/>
            <person name="Lee S."/>
            <person name="Mata R."/>
            <person name="Mathew T."/>
            <person name="Moen C."/>
            <person name="Morales K."/>
            <person name="Munidasa M."/>
            <person name="Nazareth L."/>
            <person name="Ngo R."/>
            <person name="Nguyen L."/>
            <person name="Okwuonu G."/>
            <person name="Ongeri F."/>
            <person name="Patil S."/>
            <person name="Petrosino J."/>
            <person name="Pham C."/>
            <person name="Pham P."/>
            <person name="Pu L.-L."/>
            <person name="Puazo M."/>
            <person name="Raj R."/>
            <person name="Reid J."/>
            <person name="Rouhana J."/>
            <person name="Saada N."/>
            <person name="Shang Y."/>
            <person name="Simmons D."/>
            <person name="Thornton R."/>
            <person name="Warren J."/>
            <person name="Weissenberger G."/>
            <person name="Zhang J."/>
            <person name="Zhang L."/>
            <person name="Zhou C."/>
            <person name="Zhu D."/>
            <person name="Muzny D."/>
            <person name="Worley K."/>
            <person name="Gibbs R."/>
        </authorList>
    </citation>
    <scope>NUCLEOTIDE SEQUENCE [LARGE SCALE GENOMIC DNA]</scope>
    <source>
        <strain evidence="18 19">DSM 15434</strain>
    </source>
</reference>
<dbReference type="SUPFAM" id="SSF140990">
    <property type="entry name" value="FtsH protease domain-like"/>
    <property type="match status" value="1"/>
</dbReference>
<dbReference type="InterPro" id="IPR037219">
    <property type="entry name" value="Peptidase_M41-like"/>
</dbReference>
<comment type="similarity">
    <text evidence="13 14">In the central section; belongs to the AAA ATPase family.</text>
</comment>
<dbReference type="Gene3D" id="1.10.8.60">
    <property type="match status" value="1"/>
</dbReference>
<evidence type="ECO:0000256" key="7">
    <source>
        <dbReference type="ARBA" id="ARBA00022801"/>
    </source>
</evidence>
<dbReference type="NCBIfam" id="TIGR01241">
    <property type="entry name" value="FtsH_fam"/>
    <property type="match status" value="1"/>
</dbReference>
<evidence type="ECO:0000256" key="15">
    <source>
        <dbReference type="RuleBase" id="RU003651"/>
    </source>
</evidence>
<evidence type="ECO:0000256" key="11">
    <source>
        <dbReference type="ARBA" id="ARBA00023049"/>
    </source>
</evidence>
<evidence type="ECO:0000256" key="8">
    <source>
        <dbReference type="ARBA" id="ARBA00022833"/>
    </source>
</evidence>
<comment type="similarity">
    <text evidence="15">Belongs to the AAA ATPase family.</text>
</comment>
<dbReference type="RefSeq" id="WP_006548267.1">
    <property type="nucleotide sequence ID" value="NZ_DS999574.1"/>
</dbReference>
<gene>
    <name evidence="14" type="primary">ftsH</name>
    <name evidence="18" type="synonym">hflB</name>
    <name evidence="18" type="ORF">HMPREF0058_1303</name>
</gene>
<comment type="function">
    <text evidence="14">Acts as a processive, ATP-dependent zinc metallopeptidase for both cytoplasmic and membrane proteins. Plays a role in the quality control of integral membrane proteins.</text>
</comment>
<dbReference type="AlphaFoldDB" id="C0W609"/>
<feature type="binding site" evidence="14">
    <location>
        <position position="475"/>
    </location>
    <ligand>
        <name>Zn(2+)</name>
        <dbReference type="ChEBI" id="CHEBI:29105"/>
        <note>catalytic</note>
    </ligand>
</feature>
<dbReference type="MEROPS" id="M41.015"/>
<keyword evidence="3 14" id="KW-0645">Protease</keyword>
<evidence type="ECO:0000256" key="13">
    <source>
        <dbReference type="ARBA" id="ARBA00061570"/>
    </source>
</evidence>
<evidence type="ECO:0000256" key="5">
    <source>
        <dbReference type="ARBA" id="ARBA00022723"/>
    </source>
</evidence>
<feature type="binding site" evidence="14">
    <location>
        <position position="479"/>
    </location>
    <ligand>
        <name>Zn(2+)</name>
        <dbReference type="ChEBI" id="CHEBI:29105"/>
        <note>catalytic</note>
    </ligand>
</feature>
<evidence type="ECO:0000256" key="16">
    <source>
        <dbReference type="SAM" id="MobiDB-lite"/>
    </source>
</evidence>
<sequence length="721" mass="77119">MSDTGQPGGKRPADTKDKKGGSPSGRSSKRDKGSKQRKRGPLASPLMWAAPLVLLALLGWVLLSALGGYRAIDTSDGLAILQDSPQTVKSVTVIDGTQRVELELTQSYTLKAKESGQTDQKLGKKVQFTFTDAQAEQVDKLVQDAKPSGGFNSVVPTASWWSSMLQLIVPMLLLLGAMWWFMGRMAGGRGGAMGFGKSKAKVGSKEMPEVTFDDVAGEDEAVEELEEIREFLSEPEKFQAVGAKIPKGVLLYGPPGTGKTLLAKAVAGEAGVPFFSMSGSEFVEMFVGVGASRVRDLFEQAKENAPAIIFVDEIDAVGRHRGSGTGGGHDEREQTLNQLLVEMDGFDASTNVILIAATNRPDVLDPALLRPGRFDRQVAVEAPDMAGRAAILRVHAKGKPMTRDVDLDQVAKRTPGFTGADLANVLNEAALLTARSNAQLIDNRALDEAIDRVIAGPQKRTRVMNDHEKAVTAYHEAGHALCAAAGAYSDPVTKVTILPRGKALGYTMVMPSDDKYSTTRNELLDQLVYAMGGRAAEELVFRDPTTGASNDIEKATATARKMVTDYGMTRSVGAVKLGTTENETVLGLSATQRDFSEQVAASVDVEVRALMDAAHREAWEILTRNRAVLEELATQLLEKETLLEKDLERIFAPVVKQGERPLWRSDESLVLEGDLAAGTYFSGSCLPRRRAVGDDAAASPAEAPAAGEVAEPAAPVDGGEA</sequence>
<dbReference type="Pfam" id="PF00004">
    <property type="entry name" value="AAA"/>
    <property type="match status" value="1"/>
</dbReference>
<dbReference type="eggNOG" id="COG0465">
    <property type="taxonomic scope" value="Bacteria"/>
</dbReference>
<dbReference type="InterPro" id="IPR005936">
    <property type="entry name" value="FtsH"/>
</dbReference>
<feature type="active site" evidence="14">
    <location>
        <position position="476"/>
    </location>
</feature>
<evidence type="ECO:0000256" key="3">
    <source>
        <dbReference type="ARBA" id="ARBA00022670"/>
    </source>
</evidence>
<evidence type="ECO:0000313" key="18">
    <source>
        <dbReference type="EMBL" id="EEH65841.1"/>
    </source>
</evidence>
<dbReference type="GO" id="GO:0008270">
    <property type="term" value="F:zinc ion binding"/>
    <property type="evidence" value="ECO:0007669"/>
    <property type="project" value="UniProtKB-UniRule"/>
</dbReference>
<dbReference type="FunFam" id="1.10.8.60:FF:000001">
    <property type="entry name" value="ATP-dependent zinc metalloprotease FtsH"/>
    <property type="match status" value="1"/>
</dbReference>
<feature type="transmembrane region" description="Helical" evidence="14">
    <location>
        <begin position="160"/>
        <end position="181"/>
    </location>
</feature>
<keyword evidence="9 14" id="KW-0067">ATP-binding</keyword>
<comment type="similarity">
    <text evidence="2 14">In the C-terminal section; belongs to the peptidase M41 family.</text>
</comment>
<keyword evidence="14" id="KW-1003">Cell membrane</keyword>
<evidence type="ECO:0000256" key="10">
    <source>
        <dbReference type="ARBA" id="ARBA00022989"/>
    </source>
</evidence>
<dbReference type="PANTHER" id="PTHR23076">
    <property type="entry name" value="METALLOPROTEASE M41 FTSH"/>
    <property type="match status" value="1"/>
</dbReference>
<feature type="region of interest" description="Disordered" evidence="16">
    <location>
        <begin position="692"/>
        <end position="721"/>
    </location>
</feature>
<dbReference type="EC" id="3.4.24.-" evidence="14"/>
<comment type="cofactor">
    <cofactor evidence="14">
        <name>Zn(2+)</name>
        <dbReference type="ChEBI" id="CHEBI:29105"/>
    </cofactor>
    <text evidence="14">Binds 1 zinc ion per subunit.</text>
</comment>
<evidence type="ECO:0000256" key="12">
    <source>
        <dbReference type="ARBA" id="ARBA00023136"/>
    </source>
</evidence>
<keyword evidence="11 14" id="KW-0482">Metalloprotease</keyword>
<evidence type="ECO:0000256" key="6">
    <source>
        <dbReference type="ARBA" id="ARBA00022741"/>
    </source>
</evidence>
<evidence type="ECO:0000256" key="14">
    <source>
        <dbReference type="HAMAP-Rule" id="MF_01458"/>
    </source>
</evidence>
<evidence type="ECO:0000256" key="1">
    <source>
        <dbReference type="ARBA" id="ARBA00004370"/>
    </source>
</evidence>
<dbReference type="InterPro" id="IPR003593">
    <property type="entry name" value="AAA+_ATPase"/>
</dbReference>
<dbReference type="SUPFAM" id="SSF52540">
    <property type="entry name" value="P-loop containing nucleoside triphosphate hydrolases"/>
    <property type="match status" value="1"/>
</dbReference>
<dbReference type="GO" id="GO:0005524">
    <property type="term" value="F:ATP binding"/>
    <property type="evidence" value="ECO:0007669"/>
    <property type="project" value="UniProtKB-UniRule"/>
</dbReference>
<dbReference type="HOGENOM" id="CLU_000688_16_1_11"/>
<dbReference type="SMART" id="SM00382">
    <property type="entry name" value="AAA"/>
    <property type="match status" value="1"/>
</dbReference>
<dbReference type="InterPro" id="IPR003959">
    <property type="entry name" value="ATPase_AAA_core"/>
</dbReference>
<dbReference type="PROSITE" id="PS00674">
    <property type="entry name" value="AAA"/>
    <property type="match status" value="1"/>
</dbReference>
<dbReference type="Gene3D" id="1.20.58.760">
    <property type="entry name" value="Peptidase M41"/>
    <property type="match status" value="1"/>
</dbReference>
<protein>
    <recommendedName>
        <fullName evidence="14">ATP-dependent zinc metalloprotease FtsH</fullName>
        <ecNumber evidence="14">3.4.24.-</ecNumber>
    </recommendedName>
</protein>
<comment type="subunit">
    <text evidence="14">Homohexamer.</text>
</comment>
<evidence type="ECO:0000259" key="17">
    <source>
        <dbReference type="SMART" id="SM00382"/>
    </source>
</evidence>
<dbReference type="InterPro" id="IPR000642">
    <property type="entry name" value="Peptidase_M41"/>
</dbReference>
<keyword evidence="12 14" id="KW-0472">Membrane</keyword>
<dbReference type="InterPro" id="IPR003960">
    <property type="entry name" value="ATPase_AAA_CS"/>
</dbReference>
<feature type="binding site" evidence="14">
    <location>
        <begin position="253"/>
        <end position="260"/>
    </location>
    <ligand>
        <name>ATP</name>
        <dbReference type="ChEBI" id="CHEBI:30616"/>
    </ligand>
</feature>
<comment type="subcellular location">
    <subcellularLocation>
        <location evidence="14">Cell membrane</location>
        <topology evidence="14">Multi-pass membrane protein</topology>
        <orientation evidence="14">Cytoplasmic side</orientation>
    </subcellularLocation>
    <subcellularLocation>
        <location evidence="1">Membrane</location>
    </subcellularLocation>
</comment>
<dbReference type="GO" id="GO:0006508">
    <property type="term" value="P:proteolysis"/>
    <property type="evidence" value="ECO:0007669"/>
    <property type="project" value="UniProtKB-KW"/>
</dbReference>
<feature type="compositionally biased region" description="Low complexity" evidence="16">
    <location>
        <begin position="694"/>
        <end position="721"/>
    </location>
</feature>
<dbReference type="CDD" id="cd19501">
    <property type="entry name" value="RecA-like_FtsH"/>
    <property type="match status" value="1"/>
</dbReference>
<proteinExistence type="inferred from homology"/>
<evidence type="ECO:0000256" key="9">
    <source>
        <dbReference type="ARBA" id="ARBA00022840"/>
    </source>
</evidence>
<keyword evidence="10 14" id="KW-1133">Transmembrane helix</keyword>
<dbReference type="InterPro" id="IPR041569">
    <property type="entry name" value="AAA_lid_3"/>
</dbReference>
<keyword evidence="7 14" id="KW-0378">Hydrolase</keyword>
<feature type="region of interest" description="Disordered" evidence="16">
    <location>
        <begin position="1"/>
        <end position="41"/>
    </location>
</feature>
<organism evidence="18 19">
    <name type="scientific">Actinomyces urogenitalis DSM 15434</name>
    <dbReference type="NCBI Taxonomy" id="525246"/>
    <lineage>
        <taxon>Bacteria</taxon>
        <taxon>Bacillati</taxon>
        <taxon>Actinomycetota</taxon>
        <taxon>Actinomycetes</taxon>
        <taxon>Actinomycetales</taxon>
        <taxon>Actinomycetaceae</taxon>
        <taxon>Actinomyces</taxon>
    </lineage>
</organism>
<dbReference type="Pfam" id="PF17862">
    <property type="entry name" value="AAA_lid_3"/>
    <property type="match status" value="1"/>
</dbReference>